<keyword evidence="6 8" id="KW-1133">Transmembrane helix</keyword>
<comment type="similarity">
    <text evidence="2">Belongs to the binding-protein-dependent transport system permease family. FecCD subfamily.</text>
</comment>
<feature type="transmembrane region" description="Helical" evidence="8">
    <location>
        <begin position="12"/>
        <end position="37"/>
    </location>
</feature>
<dbReference type="PANTHER" id="PTHR30472">
    <property type="entry name" value="FERRIC ENTEROBACTIN TRANSPORT SYSTEM PERMEASE PROTEIN"/>
    <property type="match status" value="1"/>
</dbReference>
<dbReference type="OrthoDB" id="9811975at2"/>
<gene>
    <name evidence="9" type="ORF">EYR15_06520</name>
</gene>
<dbReference type="Pfam" id="PF01032">
    <property type="entry name" value="FecCD"/>
    <property type="match status" value="1"/>
</dbReference>
<evidence type="ECO:0000313" key="9">
    <source>
        <dbReference type="EMBL" id="TBN54478.1"/>
    </source>
</evidence>
<evidence type="ECO:0000256" key="1">
    <source>
        <dbReference type="ARBA" id="ARBA00004651"/>
    </source>
</evidence>
<comment type="caution">
    <text evidence="9">The sequence shown here is derived from an EMBL/GenBank/DDBJ whole genome shotgun (WGS) entry which is preliminary data.</text>
</comment>
<feature type="transmembrane region" description="Helical" evidence="8">
    <location>
        <begin position="263"/>
        <end position="290"/>
    </location>
</feature>
<dbReference type="Proteomes" id="UP000291613">
    <property type="component" value="Unassembled WGS sequence"/>
</dbReference>
<comment type="subcellular location">
    <subcellularLocation>
        <location evidence="1">Cell membrane</location>
        <topology evidence="1">Multi-pass membrane protein</topology>
    </subcellularLocation>
</comment>
<sequence>MDGASAAQVTKFSGVSAAIALLVFAVVASLSIGPVAIGPTRLGEVFNAIVANGGRAGLPAEFVRDATILADIRAPRTVLGALVGAAMALAGAVMQGMFRNPLADPGLIGVSSGAAFAAVSWIVLGEGVAHLLPQALAELGMPLAAFAGGLATTLLLARIASRDGRTEIAVMLLAGVALGALSAAGTGLLVFTARDDQLRAFLFWTLGSLGGATWFKIALALPFMLALGLAAPFLARGLDAVALGERAAFHVGIDVERLKRVAVVGVAAAVAAAVASAGTIGFVGLAAPHLVRLAIGPGHRALLPASAVLGAALLLLSDVAARTLATPAELPIGVVTAAFGAPFFLWLLMRRRGRMVG</sequence>
<feature type="transmembrane region" description="Helical" evidence="8">
    <location>
        <begin position="222"/>
        <end position="243"/>
    </location>
</feature>
<dbReference type="GO" id="GO:0033214">
    <property type="term" value="P:siderophore-iron import into cell"/>
    <property type="evidence" value="ECO:0007669"/>
    <property type="project" value="TreeGrafter"/>
</dbReference>
<keyword evidence="10" id="KW-1185">Reference proteome</keyword>
<feature type="transmembrane region" description="Helical" evidence="8">
    <location>
        <begin position="330"/>
        <end position="349"/>
    </location>
</feature>
<evidence type="ECO:0000256" key="2">
    <source>
        <dbReference type="ARBA" id="ARBA00007935"/>
    </source>
</evidence>
<dbReference type="FunFam" id="1.10.3470.10:FF:000001">
    <property type="entry name" value="Vitamin B12 ABC transporter permease BtuC"/>
    <property type="match status" value="1"/>
</dbReference>
<dbReference type="AlphaFoldDB" id="A0A4Q9GJZ7"/>
<organism evidence="9 10">
    <name type="scientific">Hansschlegelia quercus</name>
    <dbReference type="NCBI Taxonomy" id="2528245"/>
    <lineage>
        <taxon>Bacteria</taxon>
        <taxon>Pseudomonadati</taxon>
        <taxon>Pseudomonadota</taxon>
        <taxon>Alphaproteobacteria</taxon>
        <taxon>Hyphomicrobiales</taxon>
        <taxon>Methylopilaceae</taxon>
        <taxon>Hansschlegelia</taxon>
    </lineage>
</organism>
<keyword evidence="4" id="KW-1003">Cell membrane</keyword>
<dbReference type="PANTHER" id="PTHR30472:SF25">
    <property type="entry name" value="ABC TRANSPORTER PERMEASE PROTEIN MJ0876-RELATED"/>
    <property type="match status" value="1"/>
</dbReference>
<evidence type="ECO:0000256" key="4">
    <source>
        <dbReference type="ARBA" id="ARBA00022475"/>
    </source>
</evidence>
<keyword evidence="5 8" id="KW-0812">Transmembrane</keyword>
<evidence type="ECO:0000256" key="5">
    <source>
        <dbReference type="ARBA" id="ARBA00022692"/>
    </source>
</evidence>
<evidence type="ECO:0000256" key="3">
    <source>
        <dbReference type="ARBA" id="ARBA00022448"/>
    </source>
</evidence>
<dbReference type="SUPFAM" id="SSF81345">
    <property type="entry name" value="ABC transporter involved in vitamin B12 uptake, BtuC"/>
    <property type="match status" value="1"/>
</dbReference>
<reference evidence="9 10" key="1">
    <citation type="submission" date="2019-02" db="EMBL/GenBank/DDBJ databases">
        <title>Hansschlegelia quercus sp. nov., a novel methylotrophic bacterium from buds of oak (Quercus robur L.).</title>
        <authorList>
            <person name="Agafonova N.V."/>
            <person name="Kaparullina E.N."/>
            <person name="Grouzdev D.S."/>
            <person name="Doronina N.V."/>
        </authorList>
    </citation>
    <scope>NUCLEOTIDE SEQUENCE [LARGE SCALE GENOMIC DNA]</scope>
    <source>
        <strain evidence="9 10">Dub</strain>
    </source>
</reference>
<evidence type="ECO:0000313" key="10">
    <source>
        <dbReference type="Proteomes" id="UP000291613"/>
    </source>
</evidence>
<dbReference type="Gene3D" id="1.10.3470.10">
    <property type="entry name" value="ABC transporter involved in vitamin B12 uptake, BtuC"/>
    <property type="match status" value="1"/>
</dbReference>
<dbReference type="InterPro" id="IPR037294">
    <property type="entry name" value="ABC_BtuC-like"/>
</dbReference>
<evidence type="ECO:0000256" key="7">
    <source>
        <dbReference type="ARBA" id="ARBA00023136"/>
    </source>
</evidence>
<feature type="transmembrane region" description="Helical" evidence="8">
    <location>
        <begin position="106"/>
        <end position="124"/>
    </location>
</feature>
<proteinExistence type="inferred from homology"/>
<evidence type="ECO:0000256" key="8">
    <source>
        <dbReference type="SAM" id="Phobius"/>
    </source>
</evidence>
<keyword evidence="7 8" id="KW-0472">Membrane</keyword>
<dbReference type="InterPro" id="IPR000522">
    <property type="entry name" value="ABC_transptr_permease_BtuC"/>
</dbReference>
<feature type="transmembrane region" description="Helical" evidence="8">
    <location>
        <begin position="136"/>
        <end position="157"/>
    </location>
</feature>
<dbReference type="GO" id="GO:0022857">
    <property type="term" value="F:transmembrane transporter activity"/>
    <property type="evidence" value="ECO:0007669"/>
    <property type="project" value="InterPro"/>
</dbReference>
<dbReference type="EMBL" id="SIUB01000002">
    <property type="protein sequence ID" value="TBN54478.1"/>
    <property type="molecule type" value="Genomic_DNA"/>
</dbReference>
<keyword evidence="3" id="KW-0813">Transport</keyword>
<protein>
    <submittedName>
        <fullName evidence="9">Iron ABC transporter permease</fullName>
    </submittedName>
</protein>
<dbReference type="GO" id="GO:0005886">
    <property type="term" value="C:plasma membrane"/>
    <property type="evidence" value="ECO:0007669"/>
    <property type="project" value="UniProtKB-SubCell"/>
</dbReference>
<name>A0A4Q9GJZ7_9HYPH</name>
<accession>A0A4Q9GJZ7</accession>
<evidence type="ECO:0000256" key="6">
    <source>
        <dbReference type="ARBA" id="ARBA00022989"/>
    </source>
</evidence>
<dbReference type="CDD" id="cd06550">
    <property type="entry name" value="TM_ABC_iron-siderophores_like"/>
    <property type="match status" value="1"/>
</dbReference>
<feature type="transmembrane region" description="Helical" evidence="8">
    <location>
        <begin position="169"/>
        <end position="191"/>
    </location>
</feature>
<feature type="transmembrane region" description="Helical" evidence="8">
    <location>
        <begin position="77"/>
        <end position="94"/>
    </location>
</feature>